<comment type="caution">
    <text evidence="2">The sequence shown here is derived from an EMBL/GenBank/DDBJ whole genome shotgun (WGS) entry which is preliminary data.</text>
</comment>
<dbReference type="STRING" id="445971.ANASTE_01238"/>
<reference evidence="2" key="1">
    <citation type="submission" date="2008-01" db="EMBL/GenBank/DDBJ databases">
        <authorList>
            <person name="Fulton L."/>
            <person name="Clifton S."/>
            <person name="Fulton B."/>
            <person name="Xu J."/>
            <person name="Minx P."/>
            <person name="Pepin K.H."/>
            <person name="Johnson M."/>
            <person name="Thiruvilangam P."/>
            <person name="Bhonagiri V."/>
            <person name="Nash W.E."/>
            <person name="Mardis E.R."/>
            <person name="Wilson R.K."/>
        </authorList>
    </citation>
    <scope>NUCLEOTIDE SEQUENCE [LARGE SCALE GENOMIC DNA]</scope>
    <source>
        <strain evidence="2">DSM 17244</strain>
    </source>
</reference>
<reference evidence="2" key="2">
    <citation type="submission" date="2013-08" db="EMBL/GenBank/DDBJ databases">
        <title>Draft genome sequence of Anaerofustis stercorihominis (DSM 17244).</title>
        <authorList>
            <person name="Sudarsanam P."/>
            <person name="Ley R."/>
            <person name="Guruge J."/>
            <person name="Turnbaugh P.J."/>
            <person name="Mahowald M."/>
            <person name="Liep D."/>
            <person name="Gordon J."/>
        </authorList>
    </citation>
    <scope>NUCLEOTIDE SEQUENCE</scope>
    <source>
        <strain evidence="2">DSM 17244</strain>
    </source>
</reference>
<dbReference type="AlphaFoldDB" id="B1CB89"/>
<proteinExistence type="predicted"/>
<dbReference type="EMBL" id="ABIL02000006">
    <property type="protein sequence ID" value="EDS71536.1"/>
    <property type="molecule type" value="Genomic_DNA"/>
</dbReference>
<keyword evidence="3" id="KW-1185">Reference proteome</keyword>
<keyword evidence="1" id="KW-1133">Transmembrane helix</keyword>
<evidence type="ECO:0000256" key="1">
    <source>
        <dbReference type="SAM" id="Phobius"/>
    </source>
</evidence>
<protein>
    <submittedName>
        <fullName evidence="2">Uncharacterized protein</fullName>
    </submittedName>
</protein>
<dbReference type="Proteomes" id="UP000005178">
    <property type="component" value="Unassembled WGS sequence"/>
</dbReference>
<keyword evidence="1" id="KW-0812">Transmembrane</keyword>
<feature type="transmembrane region" description="Helical" evidence="1">
    <location>
        <begin position="7"/>
        <end position="32"/>
    </location>
</feature>
<evidence type="ECO:0000313" key="2">
    <source>
        <dbReference type="EMBL" id="EDS71536.1"/>
    </source>
</evidence>
<gene>
    <name evidence="2" type="ORF">ANASTE_01238</name>
</gene>
<organism evidence="2 3">
    <name type="scientific">Anaerofustis stercorihominis DSM 17244</name>
    <dbReference type="NCBI Taxonomy" id="445971"/>
    <lineage>
        <taxon>Bacteria</taxon>
        <taxon>Bacillati</taxon>
        <taxon>Bacillota</taxon>
        <taxon>Clostridia</taxon>
        <taxon>Eubacteriales</taxon>
        <taxon>Eubacteriaceae</taxon>
        <taxon>Anaerofustis</taxon>
    </lineage>
</organism>
<keyword evidence="1" id="KW-0472">Membrane</keyword>
<sequence length="46" mass="4984">MKKNLCFPLGFFFIINILNILFSAICGGIAVIGKTCGLLLNIARVL</sequence>
<accession>B1CB89</accession>
<evidence type="ECO:0000313" key="3">
    <source>
        <dbReference type="Proteomes" id="UP000005178"/>
    </source>
</evidence>
<dbReference type="HOGENOM" id="CLU_3179499_0_0_9"/>
<name>B1CB89_9FIRM</name>